<dbReference type="InterPro" id="IPR002201">
    <property type="entry name" value="Glyco_trans_9"/>
</dbReference>
<name>A0A1G9SM05_9PROT</name>
<dbReference type="Proteomes" id="UP000199759">
    <property type="component" value="Unassembled WGS sequence"/>
</dbReference>
<dbReference type="Gene3D" id="3.40.50.2000">
    <property type="entry name" value="Glycogen Phosphorylase B"/>
    <property type="match status" value="2"/>
</dbReference>
<protein>
    <submittedName>
        <fullName evidence="3">ADP-heptose:LPS heptosyltransferase</fullName>
    </submittedName>
</protein>
<keyword evidence="2 3" id="KW-0808">Transferase</keyword>
<dbReference type="GO" id="GO:0005829">
    <property type="term" value="C:cytosol"/>
    <property type="evidence" value="ECO:0007669"/>
    <property type="project" value="TreeGrafter"/>
</dbReference>
<dbReference type="OrthoDB" id="9807356at2"/>
<dbReference type="EMBL" id="FNHG01000010">
    <property type="protein sequence ID" value="SDM36506.1"/>
    <property type="molecule type" value="Genomic_DNA"/>
</dbReference>
<gene>
    <name evidence="3" type="ORF">SAMN04488568_1105</name>
</gene>
<dbReference type="GO" id="GO:0009244">
    <property type="term" value="P:lipopolysaccharide core region biosynthetic process"/>
    <property type="evidence" value="ECO:0007669"/>
    <property type="project" value="TreeGrafter"/>
</dbReference>
<sequence>MIEPQRDTIYVLHWGDLTSTVRMLASAKTLRQAHKRDRIVLLTTPEFESFLKHSPFFNAIEIDARPDGRPQTVARDKRLKAAHPARVYDLVGDSNSRKLRGLFRFSKCDWLEILPARKSGEHPVDELAGTLNAAIGIGPTHFRLGGAPSPDASWVDFLARKSRMLDPEYFGLNGPFALLAPAGEEVKLALRWPKEKWASLAHELLQAGITPALVGGPDTREIGRYVSQVAPGARDITGKAKLPQLAGLARRTRFVFGEDTPLLHLLVAAGAPALALYASVEDPAMNAPRGDAPVILMHAPVLAQVEPAEAIAAMRFAGGFSDRTVAA</sequence>
<keyword evidence="4" id="KW-1185">Reference proteome</keyword>
<dbReference type="STRING" id="144026.SAMN04488568_1105"/>
<dbReference type="SUPFAM" id="SSF53756">
    <property type="entry name" value="UDP-Glycosyltransferase/glycogen phosphorylase"/>
    <property type="match status" value="1"/>
</dbReference>
<dbReference type="PANTHER" id="PTHR30160:SF1">
    <property type="entry name" value="LIPOPOLYSACCHARIDE 1,2-N-ACETYLGLUCOSAMINETRANSFERASE-RELATED"/>
    <property type="match status" value="1"/>
</dbReference>
<proteinExistence type="predicted"/>
<reference evidence="3 4" key="1">
    <citation type="submission" date="2016-10" db="EMBL/GenBank/DDBJ databases">
        <authorList>
            <person name="de Groot N.N."/>
        </authorList>
    </citation>
    <scope>NUCLEOTIDE SEQUENCE [LARGE SCALE GENOMIC DNA]</scope>
    <source>
        <strain evidence="3 4">DSM 16077</strain>
    </source>
</reference>
<evidence type="ECO:0000256" key="1">
    <source>
        <dbReference type="ARBA" id="ARBA00022676"/>
    </source>
</evidence>
<accession>A0A1G9SM05</accession>
<dbReference type="AlphaFoldDB" id="A0A1G9SM05"/>
<evidence type="ECO:0000313" key="4">
    <source>
        <dbReference type="Proteomes" id="UP000199759"/>
    </source>
</evidence>
<evidence type="ECO:0000256" key="2">
    <source>
        <dbReference type="ARBA" id="ARBA00022679"/>
    </source>
</evidence>
<evidence type="ECO:0000313" key="3">
    <source>
        <dbReference type="EMBL" id="SDM36506.1"/>
    </source>
</evidence>
<dbReference type="Pfam" id="PF01075">
    <property type="entry name" value="Glyco_transf_9"/>
    <property type="match status" value="1"/>
</dbReference>
<keyword evidence="1" id="KW-0328">Glycosyltransferase</keyword>
<dbReference type="InterPro" id="IPR051199">
    <property type="entry name" value="LPS_LOS_Heptosyltrfase"/>
</dbReference>
<dbReference type="RefSeq" id="WP_091769903.1">
    <property type="nucleotide sequence ID" value="NZ_FNHG01000010.1"/>
</dbReference>
<dbReference type="PANTHER" id="PTHR30160">
    <property type="entry name" value="TETRAACYLDISACCHARIDE 4'-KINASE-RELATED"/>
    <property type="match status" value="1"/>
</dbReference>
<organism evidence="3 4">
    <name type="scientific">Maricaulis salignorans</name>
    <dbReference type="NCBI Taxonomy" id="144026"/>
    <lineage>
        <taxon>Bacteria</taxon>
        <taxon>Pseudomonadati</taxon>
        <taxon>Pseudomonadota</taxon>
        <taxon>Alphaproteobacteria</taxon>
        <taxon>Maricaulales</taxon>
        <taxon>Maricaulaceae</taxon>
        <taxon>Maricaulis</taxon>
    </lineage>
</organism>
<dbReference type="GO" id="GO:0008713">
    <property type="term" value="F:ADP-heptose-lipopolysaccharide heptosyltransferase activity"/>
    <property type="evidence" value="ECO:0007669"/>
    <property type="project" value="TreeGrafter"/>
</dbReference>